<dbReference type="InterPro" id="IPR017972">
    <property type="entry name" value="Cyt_P450_CS"/>
</dbReference>
<dbReference type="InterPro" id="IPR036396">
    <property type="entry name" value="Cyt_P450_sf"/>
</dbReference>
<evidence type="ECO:0000256" key="5">
    <source>
        <dbReference type="ARBA" id="ARBA00022723"/>
    </source>
</evidence>
<dbReference type="Proteomes" id="UP001372338">
    <property type="component" value="Unassembled WGS sequence"/>
</dbReference>
<evidence type="ECO:0000313" key="13">
    <source>
        <dbReference type="EMBL" id="KAK7275904.1"/>
    </source>
</evidence>
<dbReference type="GO" id="GO:0020037">
    <property type="term" value="F:heme binding"/>
    <property type="evidence" value="ECO:0007669"/>
    <property type="project" value="InterPro"/>
</dbReference>
<dbReference type="SUPFAM" id="SSF48264">
    <property type="entry name" value="Cytochrome P450"/>
    <property type="match status" value="1"/>
</dbReference>
<sequence length="359" mass="40617">MEELFVAMKMASSVILFGILSWILYVCVNKWYESERIRRKLINQGISGPPPFFLRGNLPDMQRIRAKVSDTIKAPSSCNNSSDKFLAHDDHIATIFPYFEHWRKQYGRLYTYSTGMKHHLSWQGMVDLIVKSAQPLLTKWEECIEAQGGGNGIAEVTVDADLRGFSANVISMVCFGHSYSKGKEIFEKIRTLKDAIANSGYLFGISSFRYYAVNFVLKVTMVIQEVLRLYPPGVFVAREAYEDVQIGNLHVPKGVNIWTLVPTLHRDPEIWGPDANKFKPERFKDGVSKACKFPQSYAPFGLGARLCVGKNLGMMELKIVLALIISKFNLSLSPCYKHSPAFKILVEPEHGVQLLIQKI</sequence>
<organism evidence="13 14">
    <name type="scientific">Crotalaria pallida</name>
    <name type="common">Smooth rattlebox</name>
    <name type="synonym">Crotalaria striata</name>
    <dbReference type="NCBI Taxonomy" id="3830"/>
    <lineage>
        <taxon>Eukaryota</taxon>
        <taxon>Viridiplantae</taxon>
        <taxon>Streptophyta</taxon>
        <taxon>Embryophyta</taxon>
        <taxon>Tracheophyta</taxon>
        <taxon>Spermatophyta</taxon>
        <taxon>Magnoliopsida</taxon>
        <taxon>eudicotyledons</taxon>
        <taxon>Gunneridae</taxon>
        <taxon>Pentapetalae</taxon>
        <taxon>rosids</taxon>
        <taxon>fabids</taxon>
        <taxon>Fabales</taxon>
        <taxon>Fabaceae</taxon>
        <taxon>Papilionoideae</taxon>
        <taxon>50 kb inversion clade</taxon>
        <taxon>genistoids sensu lato</taxon>
        <taxon>core genistoids</taxon>
        <taxon>Crotalarieae</taxon>
        <taxon>Crotalaria</taxon>
    </lineage>
</organism>
<comment type="subcellular location">
    <subcellularLocation>
        <location evidence="1">Membrane</location>
        <topology evidence="1">Single-pass membrane protein</topology>
    </subcellularLocation>
</comment>
<accession>A0AAN9IEZ1</accession>
<evidence type="ECO:0000256" key="12">
    <source>
        <dbReference type="SAM" id="Phobius"/>
    </source>
</evidence>
<keyword evidence="14" id="KW-1185">Reference proteome</keyword>
<gene>
    <name evidence="13" type="ORF">RIF29_17030</name>
</gene>
<evidence type="ECO:0000256" key="6">
    <source>
        <dbReference type="ARBA" id="ARBA00022989"/>
    </source>
</evidence>
<dbReference type="InterPro" id="IPR001128">
    <property type="entry name" value="Cyt_P450"/>
</dbReference>
<keyword evidence="8 11" id="KW-0408">Iron</keyword>
<reference evidence="13 14" key="1">
    <citation type="submission" date="2024-01" db="EMBL/GenBank/DDBJ databases">
        <title>The genomes of 5 underutilized Papilionoideae crops provide insights into root nodulation and disease resistanc.</title>
        <authorList>
            <person name="Yuan L."/>
        </authorList>
    </citation>
    <scope>NUCLEOTIDE SEQUENCE [LARGE SCALE GENOMIC DNA]</scope>
    <source>
        <strain evidence="13">ZHUSHIDOU_FW_LH</strain>
        <tissue evidence="13">Leaf</tissue>
    </source>
</reference>
<keyword evidence="7 11" id="KW-0560">Oxidoreductase</keyword>
<dbReference type="PANTHER" id="PTHR24282:SF36">
    <property type="entry name" value="CYTOCHROME P450 714A1-RELATED"/>
    <property type="match status" value="1"/>
</dbReference>
<feature type="transmembrane region" description="Helical" evidence="12">
    <location>
        <begin position="6"/>
        <end position="28"/>
    </location>
</feature>
<keyword evidence="4 12" id="KW-0812">Transmembrane</keyword>
<dbReference type="Gene3D" id="1.10.630.10">
    <property type="entry name" value="Cytochrome P450"/>
    <property type="match status" value="2"/>
</dbReference>
<dbReference type="GO" id="GO:0004497">
    <property type="term" value="F:monooxygenase activity"/>
    <property type="evidence" value="ECO:0007669"/>
    <property type="project" value="UniProtKB-KW"/>
</dbReference>
<evidence type="ECO:0008006" key="15">
    <source>
        <dbReference type="Google" id="ProtNLM"/>
    </source>
</evidence>
<comment type="caution">
    <text evidence="13">The sequence shown here is derived from an EMBL/GenBank/DDBJ whole genome shotgun (WGS) entry which is preliminary data.</text>
</comment>
<keyword evidence="10 12" id="KW-0472">Membrane</keyword>
<evidence type="ECO:0000256" key="2">
    <source>
        <dbReference type="ARBA" id="ARBA00010617"/>
    </source>
</evidence>
<dbReference type="GO" id="GO:0016020">
    <property type="term" value="C:membrane"/>
    <property type="evidence" value="ECO:0007669"/>
    <property type="project" value="UniProtKB-SubCell"/>
</dbReference>
<dbReference type="GO" id="GO:0016705">
    <property type="term" value="F:oxidoreductase activity, acting on paired donors, with incorporation or reduction of molecular oxygen"/>
    <property type="evidence" value="ECO:0007669"/>
    <property type="project" value="InterPro"/>
</dbReference>
<keyword evidence="6 12" id="KW-1133">Transmembrane helix</keyword>
<evidence type="ECO:0000256" key="10">
    <source>
        <dbReference type="ARBA" id="ARBA00023136"/>
    </source>
</evidence>
<evidence type="ECO:0000256" key="4">
    <source>
        <dbReference type="ARBA" id="ARBA00022692"/>
    </source>
</evidence>
<dbReference type="EMBL" id="JAYWIO010000003">
    <property type="protein sequence ID" value="KAK7275904.1"/>
    <property type="molecule type" value="Genomic_DNA"/>
</dbReference>
<keyword evidence="9 11" id="KW-0503">Monooxygenase</keyword>
<keyword evidence="5 11" id="KW-0479">Metal-binding</keyword>
<evidence type="ECO:0000256" key="9">
    <source>
        <dbReference type="ARBA" id="ARBA00023033"/>
    </source>
</evidence>
<protein>
    <recommendedName>
        <fullName evidence="15">Cytochrome P450</fullName>
    </recommendedName>
</protein>
<evidence type="ECO:0000256" key="8">
    <source>
        <dbReference type="ARBA" id="ARBA00023004"/>
    </source>
</evidence>
<dbReference type="PRINTS" id="PR00359">
    <property type="entry name" value="BP450"/>
</dbReference>
<dbReference type="PANTHER" id="PTHR24282">
    <property type="entry name" value="CYTOCHROME P450 FAMILY MEMBER"/>
    <property type="match status" value="1"/>
</dbReference>
<dbReference type="InterPro" id="IPR050665">
    <property type="entry name" value="Cytochrome_P450_Monooxygen"/>
</dbReference>
<evidence type="ECO:0000256" key="1">
    <source>
        <dbReference type="ARBA" id="ARBA00004167"/>
    </source>
</evidence>
<evidence type="ECO:0000256" key="7">
    <source>
        <dbReference type="ARBA" id="ARBA00023002"/>
    </source>
</evidence>
<evidence type="ECO:0000256" key="11">
    <source>
        <dbReference type="RuleBase" id="RU000461"/>
    </source>
</evidence>
<name>A0AAN9IEZ1_CROPI</name>
<evidence type="ECO:0000313" key="14">
    <source>
        <dbReference type="Proteomes" id="UP001372338"/>
    </source>
</evidence>
<evidence type="ECO:0000256" key="3">
    <source>
        <dbReference type="ARBA" id="ARBA00022617"/>
    </source>
</evidence>
<dbReference type="PROSITE" id="PS00086">
    <property type="entry name" value="CYTOCHROME_P450"/>
    <property type="match status" value="1"/>
</dbReference>
<dbReference type="GO" id="GO:0005506">
    <property type="term" value="F:iron ion binding"/>
    <property type="evidence" value="ECO:0007669"/>
    <property type="project" value="InterPro"/>
</dbReference>
<dbReference type="AlphaFoldDB" id="A0AAN9IEZ1"/>
<dbReference type="Pfam" id="PF00067">
    <property type="entry name" value="p450"/>
    <property type="match status" value="1"/>
</dbReference>
<keyword evidence="3 11" id="KW-0349">Heme</keyword>
<dbReference type="PRINTS" id="PR00385">
    <property type="entry name" value="P450"/>
</dbReference>
<proteinExistence type="inferred from homology"/>
<comment type="similarity">
    <text evidence="2 11">Belongs to the cytochrome P450 family.</text>
</comment>
<dbReference type="InterPro" id="IPR002397">
    <property type="entry name" value="Cyt_P450_B"/>
</dbReference>